<dbReference type="Proteomes" id="UP000318571">
    <property type="component" value="Chromosome 9"/>
</dbReference>
<organism evidence="13 14">
    <name type="scientific">Tigriopus californicus</name>
    <name type="common">Marine copepod</name>
    <dbReference type="NCBI Taxonomy" id="6832"/>
    <lineage>
        <taxon>Eukaryota</taxon>
        <taxon>Metazoa</taxon>
        <taxon>Ecdysozoa</taxon>
        <taxon>Arthropoda</taxon>
        <taxon>Crustacea</taxon>
        <taxon>Multicrustacea</taxon>
        <taxon>Hexanauplia</taxon>
        <taxon>Copepoda</taxon>
        <taxon>Harpacticoida</taxon>
        <taxon>Harpacticidae</taxon>
        <taxon>Tigriopus</taxon>
    </lineage>
</organism>
<dbReference type="GO" id="GO:0015280">
    <property type="term" value="F:ligand-gated sodium channel activity"/>
    <property type="evidence" value="ECO:0007669"/>
    <property type="project" value="TreeGrafter"/>
</dbReference>
<dbReference type="InterPro" id="IPR001873">
    <property type="entry name" value="ENaC"/>
</dbReference>
<evidence type="ECO:0000256" key="5">
    <source>
        <dbReference type="ARBA" id="ARBA00022692"/>
    </source>
</evidence>
<protein>
    <submittedName>
        <fullName evidence="13">Uncharacterized protein</fullName>
    </submittedName>
</protein>
<dbReference type="Gene3D" id="1.10.287.820">
    <property type="entry name" value="Acid-sensing ion channel domain"/>
    <property type="match status" value="1"/>
</dbReference>
<keyword evidence="8 12" id="KW-0406">Ion transport</keyword>
<evidence type="ECO:0000256" key="1">
    <source>
        <dbReference type="ARBA" id="ARBA00004141"/>
    </source>
</evidence>
<dbReference type="Pfam" id="PF00858">
    <property type="entry name" value="ASC"/>
    <property type="match status" value="1"/>
</dbReference>
<keyword evidence="11 12" id="KW-0407">Ion channel</keyword>
<evidence type="ECO:0000256" key="10">
    <source>
        <dbReference type="ARBA" id="ARBA00023201"/>
    </source>
</evidence>
<keyword evidence="4 12" id="KW-0894">Sodium channel</keyword>
<keyword evidence="3 12" id="KW-0813">Transport</keyword>
<sequence>MKAHERGHFLDAIVRFIIGLSVNDNAIIRGNTAPSNCNAFFIVPKAAVIVPRLIMSSRDFMTSDRAEDVSLTSFVLRLAIFNATFKAAPFEASVDRPWPIAHNPRDTWDSRGLPDEHKYMGKQWPDPLLFQRKWRKLNYETISDELVIGIQQGHINQTQLITTMSNLCATYFGFQDILDLVYNQEIIQKRALTSFVHHDFNSVNMTKNASLKNTVDAILIAPFRTLMSRTAEDDISLEFVLFIMGLIESKPTSKDQLESQLIWNLFNESLSGRLMNSLVESVDLKEDGPYLQAGSLYRYFGCHSGAEIIYQTLWEEHVYSKSRNQSSPPCDDANHSLLISNCCKVLTFLNQNIRPVLQVIKYSIQSPTMMQSLEEHESDFGHTSLFPNYPQIRAPNAKEKLKIKERLKYGRPPSFSPQISMMRNPRSRVFVCYFGDKKGFPSPFECEGFYRKIGNQGLTFTYNGGKFWDHYQVTPTSTLFYECLLSDNKNEKGQAQRYPGTKDRGNTFSMILRLDPDLELVQHRHSQLASSFKLNLHDPLDVPDFQSSFIEIKPMYEYTINVVPFLTSVSKDFEKLDQRYRECRLLTETKGLRFFKHYTQTGCIYECQINYARAKCGCTPWNVPNLHSNWRLCDFYGNSCFQYVLSSLDTSECDCPVNCNLGRYEYSVTALNMQPERLCRDSYDFDLFNSLVDPIYIGTKQFAQTTRQLLRNESESKLEQCLRKVKRLALVRVQLGSQTVTVAQKDVRVTVGLMLSNLGELMAEVAERLGNDSMMFHFPFQVAQ</sequence>
<evidence type="ECO:0000256" key="3">
    <source>
        <dbReference type="ARBA" id="ARBA00022448"/>
    </source>
</evidence>
<evidence type="ECO:0000256" key="4">
    <source>
        <dbReference type="ARBA" id="ARBA00022461"/>
    </source>
</evidence>
<evidence type="ECO:0000313" key="14">
    <source>
        <dbReference type="Proteomes" id="UP000318571"/>
    </source>
</evidence>
<comment type="caution">
    <text evidence="13">The sequence shown here is derived from an EMBL/GenBank/DDBJ whole genome shotgun (WGS) entry which is preliminary data.</text>
</comment>
<gene>
    <name evidence="13" type="ORF">TCAL_17274</name>
</gene>
<dbReference type="EMBL" id="VCGU01000009">
    <property type="protein sequence ID" value="TRY70190.1"/>
    <property type="molecule type" value="Genomic_DNA"/>
</dbReference>
<evidence type="ECO:0000256" key="9">
    <source>
        <dbReference type="ARBA" id="ARBA00023136"/>
    </source>
</evidence>
<name>A0A553NXN8_TIGCA</name>
<dbReference type="GO" id="GO:0005886">
    <property type="term" value="C:plasma membrane"/>
    <property type="evidence" value="ECO:0007669"/>
    <property type="project" value="TreeGrafter"/>
</dbReference>
<dbReference type="PANTHER" id="PTHR11690:SF300">
    <property type="entry name" value="PICKPOCKET PROTEIN 19"/>
    <property type="match status" value="1"/>
</dbReference>
<dbReference type="PANTHER" id="PTHR11690">
    <property type="entry name" value="AMILORIDE-SENSITIVE SODIUM CHANNEL-RELATED"/>
    <property type="match status" value="1"/>
</dbReference>
<evidence type="ECO:0000256" key="7">
    <source>
        <dbReference type="ARBA" id="ARBA00023053"/>
    </source>
</evidence>
<comment type="similarity">
    <text evidence="2 12">Belongs to the amiloride-sensitive sodium channel (TC 1.A.6) family.</text>
</comment>
<dbReference type="AlphaFoldDB" id="A0A553NXN8"/>
<evidence type="ECO:0000256" key="2">
    <source>
        <dbReference type="ARBA" id="ARBA00007193"/>
    </source>
</evidence>
<keyword evidence="6" id="KW-1133">Transmembrane helix</keyword>
<evidence type="ECO:0000256" key="12">
    <source>
        <dbReference type="RuleBase" id="RU000679"/>
    </source>
</evidence>
<keyword evidence="7" id="KW-0915">Sodium</keyword>
<keyword evidence="9" id="KW-0472">Membrane</keyword>
<accession>A0A553NXN8</accession>
<evidence type="ECO:0000256" key="8">
    <source>
        <dbReference type="ARBA" id="ARBA00023065"/>
    </source>
</evidence>
<keyword evidence="5 12" id="KW-0812">Transmembrane</keyword>
<proteinExistence type="inferred from homology"/>
<comment type="subcellular location">
    <subcellularLocation>
        <location evidence="1">Membrane</location>
        <topology evidence="1">Multi-pass membrane protein</topology>
    </subcellularLocation>
</comment>
<evidence type="ECO:0000256" key="11">
    <source>
        <dbReference type="ARBA" id="ARBA00023303"/>
    </source>
</evidence>
<keyword evidence="14" id="KW-1185">Reference proteome</keyword>
<reference evidence="13 14" key="1">
    <citation type="journal article" date="2018" name="Nat. Ecol. Evol.">
        <title>Genomic signatures of mitonuclear coevolution across populations of Tigriopus californicus.</title>
        <authorList>
            <person name="Barreto F.S."/>
            <person name="Watson E.T."/>
            <person name="Lima T.G."/>
            <person name="Willett C.S."/>
            <person name="Edmands S."/>
            <person name="Li W."/>
            <person name="Burton R.S."/>
        </authorList>
    </citation>
    <scope>NUCLEOTIDE SEQUENCE [LARGE SCALE GENOMIC DNA]</scope>
    <source>
        <strain evidence="13 14">San Diego</strain>
    </source>
</reference>
<evidence type="ECO:0000256" key="6">
    <source>
        <dbReference type="ARBA" id="ARBA00022989"/>
    </source>
</evidence>
<keyword evidence="10 12" id="KW-0739">Sodium transport</keyword>
<evidence type="ECO:0000313" key="13">
    <source>
        <dbReference type="EMBL" id="TRY70190.1"/>
    </source>
</evidence>